<dbReference type="RefSeq" id="WP_015232016.1">
    <property type="nucleotide sequence ID" value="NC_019791.1"/>
</dbReference>
<proteinExistence type="predicted"/>
<evidence type="ECO:0000256" key="1">
    <source>
        <dbReference type="SAM" id="Phobius"/>
    </source>
</evidence>
<dbReference type="GeneID" id="14211601"/>
<sequence>MKRSLSEIIGSIIVISIVIASIAIIYNFYYKSINDSSKLLNMYQKKIIETYDPPLISMIYNSSGLYSLIEVNYPINISYLIIKYGNRSIIDNINKFVTSHYEVQLIKNYNCSQNVSLLLVTSDGAIIPYNPYYDPNINKNLLNPSFGYFSCMFLYKNNSSNSFSNHQEDTKLLYNETYFNAINPPDINYYTIKTNKEININVSGNLNNNLNLIFYINGETIELNNNGISLLSTIYVNDSKIYLYGGGYYNSPYTLVYLYFYSNNTSFYILSSNIKGTITFTASVMAMPIILHNAPILTFIGDEDNYFGTLNYTNTLINGANNIATYVGNGKINGSAIISGPLIFYFSNIGITQNFNINLSLILKEIINYNYSEFKYTLPYYNYLKYNIILSNETYRPIIDLYKAISMINIRYPYLMFVTPLGNVDRNLYTNYQIFQAPYNISYLIYFPYILLYYNSLPSFYINKETQLTYYLILNPVNTTPSIINPVLFTNINNITYFISNDNFSPKIKHNNVNLNQSIIYEFINGLDYNTSCNQNIFYSLINNNGEFELQNEFVYGKNFLANLNNGLYVYVCFNNLTNDSINLAYFS</sequence>
<keyword evidence="1" id="KW-0812">Transmembrane</keyword>
<evidence type="ECO:0000313" key="3">
    <source>
        <dbReference type="Proteomes" id="UP000010469"/>
    </source>
</evidence>
<dbReference type="STRING" id="1056495.Calag_0341"/>
<evidence type="ECO:0000313" key="2">
    <source>
        <dbReference type="EMBL" id="AFZ70118.1"/>
    </source>
</evidence>
<gene>
    <name evidence="2" type="ordered locus">Calag_0341</name>
</gene>
<keyword evidence="3" id="KW-1185">Reference proteome</keyword>
<feature type="transmembrane region" description="Helical" evidence="1">
    <location>
        <begin position="12"/>
        <end position="30"/>
    </location>
</feature>
<dbReference type="KEGG" id="clg:Calag_0341"/>
<reference evidence="3" key="1">
    <citation type="submission" date="2012-03" db="EMBL/GenBank/DDBJ databases">
        <title>Complete genome of Caldisphaera lagunensis DSM 15908.</title>
        <authorList>
            <person name="Lucas S."/>
            <person name="Copeland A."/>
            <person name="Lapidus A."/>
            <person name="Glavina del Rio T."/>
            <person name="Dalin E."/>
            <person name="Tice H."/>
            <person name="Bruce D."/>
            <person name="Goodwin L."/>
            <person name="Pitluck S."/>
            <person name="Peters L."/>
            <person name="Mikhailova N."/>
            <person name="Teshima H."/>
            <person name="Kyrpides N."/>
            <person name="Mavromatis K."/>
            <person name="Ivanova N."/>
            <person name="Brettin T."/>
            <person name="Detter J.C."/>
            <person name="Han C."/>
            <person name="Larimer F."/>
            <person name="Land M."/>
            <person name="Hauser L."/>
            <person name="Markowitz V."/>
            <person name="Cheng J.-F."/>
            <person name="Hugenholtz P."/>
            <person name="Woyke T."/>
            <person name="Wu D."/>
            <person name="Spring S."/>
            <person name="Schroeder M."/>
            <person name="Brambilla E."/>
            <person name="Klenk H.-P."/>
            <person name="Eisen J.A."/>
        </authorList>
    </citation>
    <scope>NUCLEOTIDE SEQUENCE [LARGE SCALE GENOMIC DNA]</scope>
    <source>
        <strain evidence="3">DSM 15908 / JCM 11604 / IC-154</strain>
    </source>
</reference>
<organism evidence="2 3">
    <name type="scientific">Caldisphaera lagunensis (strain DSM 15908 / JCM 11604 / ANMR 0165 / IC-154)</name>
    <dbReference type="NCBI Taxonomy" id="1056495"/>
    <lineage>
        <taxon>Archaea</taxon>
        <taxon>Thermoproteota</taxon>
        <taxon>Thermoprotei</taxon>
        <taxon>Acidilobales</taxon>
        <taxon>Caldisphaeraceae</taxon>
        <taxon>Caldisphaera</taxon>
    </lineage>
</organism>
<dbReference type="Proteomes" id="UP000010469">
    <property type="component" value="Chromosome"/>
</dbReference>
<keyword evidence="1" id="KW-0472">Membrane</keyword>
<dbReference type="EMBL" id="CP003378">
    <property type="protein sequence ID" value="AFZ70118.1"/>
    <property type="molecule type" value="Genomic_DNA"/>
</dbReference>
<dbReference type="InParanoid" id="L0A8E2"/>
<dbReference type="HOGENOM" id="CLU_463544_0_0_2"/>
<name>L0A8E2_CALLD</name>
<dbReference type="AlphaFoldDB" id="L0A8E2"/>
<accession>L0A8E2</accession>
<protein>
    <submittedName>
        <fullName evidence="2">Uncharacterized protein</fullName>
    </submittedName>
</protein>
<keyword evidence="1" id="KW-1133">Transmembrane helix</keyword>